<organism evidence="1 2">
    <name type="scientific">Elysia chlorotica</name>
    <name type="common">Eastern emerald elysia</name>
    <name type="synonym">Sea slug</name>
    <dbReference type="NCBI Taxonomy" id="188477"/>
    <lineage>
        <taxon>Eukaryota</taxon>
        <taxon>Metazoa</taxon>
        <taxon>Spiralia</taxon>
        <taxon>Lophotrochozoa</taxon>
        <taxon>Mollusca</taxon>
        <taxon>Gastropoda</taxon>
        <taxon>Heterobranchia</taxon>
        <taxon>Euthyneura</taxon>
        <taxon>Panpulmonata</taxon>
        <taxon>Sacoglossa</taxon>
        <taxon>Placobranchoidea</taxon>
        <taxon>Plakobranchidae</taxon>
        <taxon>Elysia</taxon>
    </lineage>
</organism>
<keyword evidence="2" id="KW-1185">Reference proteome</keyword>
<gene>
    <name evidence="1" type="ORF">EGW08_011765</name>
</gene>
<dbReference type="Pfam" id="PF04488">
    <property type="entry name" value="Gly_transf_sug"/>
    <property type="match status" value="1"/>
</dbReference>
<dbReference type="OrthoDB" id="409543at2759"/>
<dbReference type="PANTHER" id="PTHR46830:SF1">
    <property type="entry name" value="ALPHA-1,4-N-ACETYLGLUCOSAMINYLTRANSFERASE"/>
    <property type="match status" value="1"/>
</dbReference>
<proteinExistence type="predicted"/>
<dbReference type="SUPFAM" id="SSF53448">
    <property type="entry name" value="Nucleotide-diphospho-sugar transferases"/>
    <property type="match status" value="1"/>
</dbReference>
<accession>A0A433TFX0</accession>
<evidence type="ECO:0000313" key="1">
    <source>
        <dbReference type="EMBL" id="RUS80487.1"/>
    </source>
</evidence>
<protein>
    <recommendedName>
        <fullName evidence="3">Alpha-1,4-N-acetylglucosaminyltransferase</fullName>
    </recommendedName>
</protein>
<dbReference type="Proteomes" id="UP000271974">
    <property type="component" value="Unassembled WGS sequence"/>
</dbReference>
<dbReference type="InterPro" id="IPR029044">
    <property type="entry name" value="Nucleotide-diphossugar_trans"/>
</dbReference>
<dbReference type="InterPro" id="IPR007577">
    <property type="entry name" value="GlycoTrfase_DXD_sugar-bd_CS"/>
</dbReference>
<dbReference type="EMBL" id="RQTK01000389">
    <property type="protein sequence ID" value="RUS80487.1"/>
    <property type="molecule type" value="Genomic_DNA"/>
</dbReference>
<comment type="caution">
    <text evidence="1">The sequence shown here is derived from an EMBL/GenBank/DDBJ whole genome shotgun (WGS) entry which is preliminary data.</text>
</comment>
<name>A0A433TFX0_ELYCH</name>
<dbReference type="Gene3D" id="3.90.550.20">
    <property type="match status" value="1"/>
</dbReference>
<evidence type="ECO:0000313" key="2">
    <source>
        <dbReference type="Proteomes" id="UP000271974"/>
    </source>
</evidence>
<reference evidence="1 2" key="1">
    <citation type="submission" date="2019-01" db="EMBL/GenBank/DDBJ databases">
        <title>A draft genome assembly of the solar-powered sea slug Elysia chlorotica.</title>
        <authorList>
            <person name="Cai H."/>
            <person name="Li Q."/>
            <person name="Fang X."/>
            <person name="Li J."/>
            <person name="Curtis N.E."/>
            <person name="Altenburger A."/>
            <person name="Shibata T."/>
            <person name="Feng M."/>
            <person name="Maeda T."/>
            <person name="Schwartz J.A."/>
            <person name="Shigenobu S."/>
            <person name="Lundholm N."/>
            <person name="Nishiyama T."/>
            <person name="Yang H."/>
            <person name="Hasebe M."/>
            <person name="Li S."/>
            <person name="Pierce S.K."/>
            <person name="Wang J."/>
        </authorList>
    </citation>
    <scope>NUCLEOTIDE SEQUENCE [LARGE SCALE GENOMIC DNA]</scope>
    <source>
        <strain evidence="1">EC2010</strain>
        <tissue evidence="1">Whole organism of an adult</tissue>
    </source>
</reference>
<dbReference type="AlphaFoldDB" id="A0A433TFX0"/>
<sequence>MAGAFRCRFNLTSMLILIVALLERGLRLLGKAWRLFGKYHLQVGGAAAVLLAIINTYMYSQSCQNFEVPDLTHGYSPLFPSHYFHQPLTSAQQDLSGDKLHDQAAHFDAYLNSNLVRNSLDLSVPPIVHITWCAEGPFEYTHFLSVLAAFKILNPSVLNLHVLTLPYKDADGYYQFLDDLKRDLPPLLIKELQDKQVCYGNIQQKLKSILSLIGEEGGIAMSAEVVLVPSATISSKFLMEKISIGQSSASREPLVVFLQSNAYKGTSHTDQLISSSTLFDCTEPNKFSISSTSVCVSVEEEIFPKMIFQGNHHLYFLLRWIGYGSSAELVPKPANVEIVPNIVHYVWLGKRHLKYFAYLSILSSLHVLQAEAVYVHGDIEPLGELWQEVKLNPRVKFIQRNFPSSVFGQPIVKFASHASDYLRGDLLLRYGGVYADWDVIFLQEMPSIMRRYNTTANVDWPETGDFPDVFNLGVLVAAPGAPFLRHFLESYRWYLDGHWSYNAIHMPYKVYEKIPGSLNVDRHLQILCAKQKCHATWLKDYKSTSIDHLGSHSIDWTKDALAIHWTYPDPPAFENKDSLLRETSPAAMIGQYVLQKADKLKNN</sequence>
<evidence type="ECO:0008006" key="3">
    <source>
        <dbReference type="Google" id="ProtNLM"/>
    </source>
</evidence>
<dbReference type="PANTHER" id="PTHR46830">
    <property type="entry name" value="TRANSFERASE, PUTATIVE-RELATED"/>
    <property type="match status" value="1"/>
</dbReference>